<evidence type="ECO:0000256" key="2">
    <source>
        <dbReference type="ARBA" id="ARBA00022448"/>
    </source>
</evidence>
<dbReference type="CDD" id="cd06261">
    <property type="entry name" value="TM_PBP2"/>
    <property type="match status" value="1"/>
</dbReference>
<evidence type="ECO:0000256" key="1">
    <source>
        <dbReference type="ARBA" id="ARBA00004651"/>
    </source>
</evidence>
<gene>
    <name evidence="9" type="ORF">SAMN04489747_3936</name>
</gene>
<dbReference type="GO" id="GO:0055085">
    <property type="term" value="P:transmembrane transport"/>
    <property type="evidence" value="ECO:0007669"/>
    <property type="project" value="InterPro"/>
</dbReference>
<dbReference type="PANTHER" id="PTHR30193">
    <property type="entry name" value="ABC TRANSPORTER PERMEASE PROTEIN"/>
    <property type="match status" value="1"/>
</dbReference>
<dbReference type="STRING" id="675864.SAMN04489747_3936"/>
<evidence type="ECO:0000313" key="10">
    <source>
        <dbReference type="Proteomes" id="UP000198546"/>
    </source>
</evidence>
<feature type="transmembrane region" description="Helical" evidence="7">
    <location>
        <begin position="24"/>
        <end position="50"/>
    </location>
</feature>
<evidence type="ECO:0000256" key="7">
    <source>
        <dbReference type="RuleBase" id="RU363032"/>
    </source>
</evidence>
<evidence type="ECO:0000256" key="5">
    <source>
        <dbReference type="ARBA" id="ARBA00022989"/>
    </source>
</evidence>
<protein>
    <submittedName>
        <fullName evidence="9">Carbohydrate ABC transporter membrane protein 1, CUT1 family</fullName>
    </submittedName>
</protein>
<evidence type="ECO:0000256" key="6">
    <source>
        <dbReference type="ARBA" id="ARBA00023136"/>
    </source>
</evidence>
<keyword evidence="5 7" id="KW-1133">Transmembrane helix</keyword>
<dbReference type="InterPro" id="IPR035906">
    <property type="entry name" value="MetI-like_sf"/>
</dbReference>
<dbReference type="Proteomes" id="UP000198546">
    <property type="component" value="Chromosome i"/>
</dbReference>
<dbReference type="AlphaFoldDB" id="A0A1G7EGE5"/>
<feature type="domain" description="ABC transmembrane type-1" evidence="8">
    <location>
        <begin position="80"/>
        <end position="293"/>
    </location>
</feature>
<dbReference type="InterPro" id="IPR000515">
    <property type="entry name" value="MetI-like"/>
</dbReference>
<dbReference type="RefSeq" id="WP_197679117.1">
    <property type="nucleotide sequence ID" value="NZ_LT629688.1"/>
</dbReference>
<dbReference type="PANTHER" id="PTHR30193:SF41">
    <property type="entry name" value="DIACETYLCHITOBIOSE UPTAKE SYSTEM PERMEASE PROTEIN NGCF"/>
    <property type="match status" value="1"/>
</dbReference>
<organism evidence="9 10">
    <name type="scientific">Auraticoccus monumenti</name>
    <dbReference type="NCBI Taxonomy" id="675864"/>
    <lineage>
        <taxon>Bacteria</taxon>
        <taxon>Bacillati</taxon>
        <taxon>Actinomycetota</taxon>
        <taxon>Actinomycetes</taxon>
        <taxon>Propionibacteriales</taxon>
        <taxon>Propionibacteriaceae</taxon>
        <taxon>Auraticoccus</taxon>
    </lineage>
</organism>
<proteinExistence type="inferred from homology"/>
<dbReference type="SUPFAM" id="SSF161098">
    <property type="entry name" value="MetI-like"/>
    <property type="match status" value="1"/>
</dbReference>
<sequence>MSVAAATTTVRTRRGGLRDRSGPLFAAPVVVLAAVFLVLPMVLAFVYAFAEIAPLSGAVTWVGLQNFATMLADPAFARSVLNTGLFTAVTVPGSMVIGLALAVLLNSVMPARQLFRTVVYLPLVISGVAVGLIGTLLFNETTGVLRALSLQLGLPVVPWQSEGPAAFTSVVLITLWIRVGFTMIIYLAGLQAVPAEMYESAQVEGASRWQRFTNITVPLLAPATFFLLIMNVIYSFQVFDTVFVLTGGGPGRSTEVLGTYAYDTAFGPARNQGYGSAIGVVIFVITLVFTALQWRLNRSRDGES</sequence>
<dbReference type="Pfam" id="PF00528">
    <property type="entry name" value="BPD_transp_1"/>
    <property type="match status" value="1"/>
</dbReference>
<reference evidence="9 10" key="1">
    <citation type="submission" date="2016-10" db="EMBL/GenBank/DDBJ databases">
        <authorList>
            <person name="de Groot N.N."/>
        </authorList>
    </citation>
    <scope>NUCLEOTIDE SEQUENCE [LARGE SCALE GENOMIC DNA]</scope>
    <source>
        <strain evidence="9 10">MON 2.2</strain>
    </source>
</reference>
<comment type="similarity">
    <text evidence="7">Belongs to the binding-protein-dependent transport system permease family.</text>
</comment>
<comment type="subcellular location">
    <subcellularLocation>
        <location evidence="1 7">Cell membrane</location>
        <topology evidence="1 7">Multi-pass membrane protein</topology>
    </subcellularLocation>
</comment>
<feature type="transmembrane region" description="Helical" evidence="7">
    <location>
        <begin position="217"/>
        <end position="236"/>
    </location>
</feature>
<feature type="transmembrane region" description="Helical" evidence="7">
    <location>
        <begin position="165"/>
        <end position="188"/>
    </location>
</feature>
<accession>A0A1G7EGE5</accession>
<keyword evidence="4 7" id="KW-0812">Transmembrane</keyword>
<evidence type="ECO:0000256" key="4">
    <source>
        <dbReference type="ARBA" id="ARBA00022692"/>
    </source>
</evidence>
<dbReference type="Gene3D" id="1.10.3720.10">
    <property type="entry name" value="MetI-like"/>
    <property type="match status" value="1"/>
</dbReference>
<evidence type="ECO:0000259" key="8">
    <source>
        <dbReference type="PROSITE" id="PS50928"/>
    </source>
</evidence>
<name>A0A1G7EGE5_9ACTN</name>
<evidence type="ECO:0000256" key="3">
    <source>
        <dbReference type="ARBA" id="ARBA00022475"/>
    </source>
</evidence>
<keyword evidence="6 7" id="KW-0472">Membrane</keyword>
<feature type="transmembrane region" description="Helical" evidence="7">
    <location>
        <begin position="273"/>
        <end position="292"/>
    </location>
</feature>
<dbReference type="EMBL" id="LT629688">
    <property type="protein sequence ID" value="SDE62714.1"/>
    <property type="molecule type" value="Genomic_DNA"/>
</dbReference>
<feature type="transmembrane region" description="Helical" evidence="7">
    <location>
        <begin position="117"/>
        <end position="138"/>
    </location>
</feature>
<keyword evidence="2 7" id="KW-0813">Transport</keyword>
<dbReference type="InterPro" id="IPR051393">
    <property type="entry name" value="ABC_transporter_permease"/>
</dbReference>
<evidence type="ECO:0000313" key="9">
    <source>
        <dbReference type="EMBL" id="SDE62714.1"/>
    </source>
</evidence>
<dbReference type="PROSITE" id="PS50928">
    <property type="entry name" value="ABC_TM1"/>
    <property type="match status" value="1"/>
</dbReference>
<keyword evidence="10" id="KW-1185">Reference proteome</keyword>
<keyword evidence="3" id="KW-1003">Cell membrane</keyword>
<dbReference type="GO" id="GO:0005886">
    <property type="term" value="C:plasma membrane"/>
    <property type="evidence" value="ECO:0007669"/>
    <property type="project" value="UniProtKB-SubCell"/>
</dbReference>
<feature type="transmembrane region" description="Helical" evidence="7">
    <location>
        <begin position="84"/>
        <end position="105"/>
    </location>
</feature>